<gene>
    <name evidence="1" type="ORF">A6R68_16005</name>
</gene>
<dbReference type="STRING" id="56216.A0A1A6H773"/>
<comment type="caution">
    <text evidence="1">The sequence shown here is derived from an EMBL/GenBank/DDBJ whole genome shotgun (WGS) entry which is preliminary data.</text>
</comment>
<dbReference type="OrthoDB" id="610462at2759"/>
<keyword evidence="2" id="KW-1185">Reference proteome</keyword>
<accession>A0A1A6H773</accession>
<protein>
    <submittedName>
        <fullName evidence="1">Uncharacterized protein</fullName>
    </submittedName>
</protein>
<dbReference type="EMBL" id="LZPO01046164">
    <property type="protein sequence ID" value="OBS73457.1"/>
    <property type="molecule type" value="Genomic_DNA"/>
</dbReference>
<name>A0A1A6H773_NEOLE</name>
<sequence>MGQFGSKMNMGRTNEILSNELKRGELTAKQGGGGAGGSVPGIKRMGLGIDCNGSAGMERMGTGLGHGMDQMKLIECMGSGTEYMDSGTECMDPLGLDHMASSM</sequence>
<proteinExistence type="predicted"/>
<organism evidence="1 2">
    <name type="scientific">Neotoma lepida</name>
    <name type="common">Desert woodrat</name>
    <dbReference type="NCBI Taxonomy" id="56216"/>
    <lineage>
        <taxon>Eukaryota</taxon>
        <taxon>Metazoa</taxon>
        <taxon>Chordata</taxon>
        <taxon>Craniata</taxon>
        <taxon>Vertebrata</taxon>
        <taxon>Euteleostomi</taxon>
        <taxon>Mammalia</taxon>
        <taxon>Eutheria</taxon>
        <taxon>Euarchontoglires</taxon>
        <taxon>Glires</taxon>
        <taxon>Rodentia</taxon>
        <taxon>Myomorpha</taxon>
        <taxon>Muroidea</taxon>
        <taxon>Cricetidae</taxon>
        <taxon>Neotominae</taxon>
        <taxon>Neotoma</taxon>
    </lineage>
</organism>
<reference evidence="1 2" key="1">
    <citation type="submission" date="2016-06" db="EMBL/GenBank/DDBJ databases">
        <title>The Draft Genome Sequence and Annotation of the Desert Woodrat Neotoma lepida.</title>
        <authorList>
            <person name="Campbell M."/>
            <person name="Oakeson K.F."/>
            <person name="Yandell M."/>
            <person name="Halpert J.R."/>
            <person name="Dearing D."/>
        </authorList>
    </citation>
    <scope>NUCLEOTIDE SEQUENCE [LARGE SCALE GENOMIC DNA]</scope>
    <source>
        <strain evidence="1">417</strain>
        <tissue evidence="1">Liver</tissue>
    </source>
</reference>
<dbReference type="Proteomes" id="UP000092124">
    <property type="component" value="Unassembled WGS sequence"/>
</dbReference>
<evidence type="ECO:0000313" key="1">
    <source>
        <dbReference type="EMBL" id="OBS73457.1"/>
    </source>
</evidence>
<evidence type="ECO:0000313" key="2">
    <source>
        <dbReference type="Proteomes" id="UP000092124"/>
    </source>
</evidence>
<dbReference type="AlphaFoldDB" id="A0A1A6H773"/>